<protein>
    <submittedName>
        <fullName evidence="3">Uncharacterized protein</fullName>
    </submittedName>
</protein>
<evidence type="ECO:0000256" key="2">
    <source>
        <dbReference type="SAM" id="MobiDB-lite"/>
    </source>
</evidence>
<accession>A0A103YAL4</accession>
<dbReference type="Gramene" id="KVI05573">
    <property type="protein sequence ID" value="KVI05573"/>
    <property type="gene ID" value="Ccrd_016075"/>
</dbReference>
<comment type="caution">
    <text evidence="3">The sequence shown here is derived from an EMBL/GenBank/DDBJ whole genome shotgun (WGS) entry which is preliminary data.</text>
</comment>
<name>A0A103YAL4_CYNCS</name>
<organism evidence="3 4">
    <name type="scientific">Cynara cardunculus var. scolymus</name>
    <name type="common">Globe artichoke</name>
    <name type="synonym">Cynara scolymus</name>
    <dbReference type="NCBI Taxonomy" id="59895"/>
    <lineage>
        <taxon>Eukaryota</taxon>
        <taxon>Viridiplantae</taxon>
        <taxon>Streptophyta</taxon>
        <taxon>Embryophyta</taxon>
        <taxon>Tracheophyta</taxon>
        <taxon>Spermatophyta</taxon>
        <taxon>Magnoliopsida</taxon>
        <taxon>eudicotyledons</taxon>
        <taxon>Gunneridae</taxon>
        <taxon>Pentapetalae</taxon>
        <taxon>asterids</taxon>
        <taxon>campanulids</taxon>
        <taxon>Asterales</taxon>
        <taxon>Asteraceae</taxon>
        <taxon>Carduoideae</taxon>
        <taxon>Cardueae</taxon>
        <taxon>Carduinae</taxon>
        <taxon>Cynara</taxon>
    </lineage>
</organism>
<feature type="compositionally biased region" description="Basic and acidic residues" evidence="2">
    <location>
        <begin position="13"/>
        <end position="33"/>
    </location>
</feature>
<keyword evidence="1" id="KW-0175">Coiled coil</keyword>
<sequence>MTYLEEAGRRKKKEEAGSEGRSRKKEEAGSEGRSRKRRKNQEKERDSSDQLHNYVQKQRDEEFCRKIMELKAELASSNELRQKLDCKESVCEMKRSIESRDRKITMLSEKINADILSFDTIQKEASFVKQVVDNAQSVVNEKEEVGMSSLNNFVFQLYAYFESLLIPLAILSGSIKNRNGQEKINDLETELESNEIELKRKGRVITEFPIQLETTKITDQCQSKIEEISIPSLL</sequence>
<proteinExistence type="predicted"/>
<evidence type="ECO:0000313" key="3">
    <source>
        <dbReference type="EMBL" id="KVI05573.1"/>
    </source>
</evidence>
<dbReference type="Proteomes" id="UP000243975">
    <property type="component" value="Unassembled WGS sequence"/>
</dbReference>
<dbReference type="EMBL" id="LEKV01001868">
    <property type="protein sequence ID" value="KVI05573.1"/>
    <property type="molecule type" value="Genomic_DNA"/>
</dbReference>
<keyword evidence="4" id="KW-1185">Reference proteome</keyword>
<dbReference type="AlphaFoldDB" id="A0A103YAL4"/>
<feature type="coiled-coil region" evidence="1">
    <location>
        <begin position="177"/>
        <end position="204"/>
    </location>
</feature>
<reference evidence="3 4" key="1">
    <citation type="journal article" date="2016" name="Sci. Rep.">
        <title>The genome sequence of the outbreeding globe artichoke constructed de novo incorporating a phase-aware low-pass sequencing strategy of F1 progeny.</title>
        <authorList>
            <person name="Scaglione D."/>
            <person name="Reyes-Chin-Wo S."/>
            <person name="Acquadro A."/>
            <person name="Froenicke L."/>
            <person name="Portis E."/>
            <person name="Beitel C."/>
            <person name="Tirone M."/>
            <person name="Mauro R."/>
            <person name="Lo Monaco A."/>
            <person name="Mauromicale G."/>
            <person name="Faccioli P."/>
            <person name="Cattivelli L."/>
            <person name="Rieseberg L."/>
            <person name="Michelmore R."/>
            <person name="Lanteri S."/>
        </authorList>
    </citation>
    <scope>NUCLEOTIDE SEQUENCE [LARGE SCALE GENOMIC DNA]</scope>
    <source>
        <strain evidence="3">2C</strain>
    </source>
</reference>
<feature type="region of interest" description="Disordered" evidence="2">
    <location>
        <begin position="1"/>
        <end position="54"/>
    </location>
</feature>
<evidence type="ECO:0000313" key="4">
    <source>
        <dbReference type="Proteomes" id="UP000243975"/>
    </source>
</evidence>
<evidence type="ECO:0000256" key="1">
    <source>
        <dbReference type="SAM" id="Coils"/>
    </source>
</evidence>
<gene>
    <name evidence="3" type="ORF">Ccrd_016075</name>
</gene>